<evidence type="ECO:0000256" key="1">
    <source>
        <dbReference type="SAM" id="Coils"/>
    </source>
</evidence>
<name>A0ABX8D958_9CELL</name>
<reference evidence="3 4" key="1">
    <citation type="submission" date="2021-05" db="EMBL/GenBank/DDBJ databases">
        <title>Novel species in genus Cellulomonas.</title>
        <authorList>
            <person name="Zhang G."/>
        </authorList>
    </citation>
    <scope>NUCLEOTIDE SEQUENCE [LARGE SCALE GENOMIC DNA]</scope>
    <source>
        <strain evidence="4">zg-ZUI222</strain>
    </source>
</reference>
<sequence length="260" mass="26783">MAGKSTTWVGGTVVVALLILVATWFVGISPTLAATSTAHDAADASDTRNVQLRADLDRLEQQFAQLDASKAELAAIGRQIPPQAQLAEYIRTVQATAEATGVAFIGYVAGEPELVIPVEVEAPAPAVAEEPEASEGAEGAEDGAEPAATETVPAGFVPVEGFVGMALEVIVLGPAANVSAFVDQLQNGPERLYLVTALDGEGQKEEEGRNGRPATAEGDIELKITGYLYGLAPTTTPAPTEEPTLAPLPSATPPRMSAAN</sequence>
<keyword evidence="1" id="KW-0175">Coiled coil</keyword>
<feature type="region of interest" description="Disordered" evidence="2">
    <location>
        <begin position="126"/>
        <end position="148"/>
    </location>
</feature>
<gene>
    <name evidence="3" type="ORF">KG103_09310</name>
</gene>
<evidence type="ECO:0000313" key="3">
    <source>
        <dbReference type="EMBL" id="QVI63982.1"/>
    </source>
</evidence>
<organism evidence="3 4">
    <name type="scientific">Cellulomonas wangleii</name>
    <dbReference type="NCBI Taxonomy" id="2816956"/>
    <lineage>
        <taxon>Bacteria</taxon>
        <taxon>Bacillati</taxon>
        <taxon>Actinomycetota</taxon>
        <taxon>Actinomycetes</taxon>
        <taxon>Micrococcales</taxon>
        <taxon>Cellulomonadaceae</taxon>
        <taxon>Cellulomonas</taxon>
    </lineage>
</organism>
<dbReference type="EMBL" id="CP074405">
    <property type="protein sequence ID" value="QVI63982.1"/>
    <property type="molecule type" value="Genomic_DNA"/>
</dbReference>
<feature type="region of interest" description="Disordered" evidence="2">
    <location>
        <begin position="232"/>
        <end position="260"/>
    </location>
</feature>
<dbReference type="Proteomes" id="UP000677804">
    <property type="component" value="Chromosome"/>
</dbReference>
<feature type="compositionally biased region" description="Low complexity" evidence="2">
    <location>
        <begin position="232"/>
        <end position="249"/>
    </location>
</feature>
<feature type="coiled-coil region" evidence="1">
    <location>
        <begin position="42"/>
        <end position="76"/>
    </location>
</feature>
<keyword evidence="4" id="KW-1185">Reference proteome</keyword>
<accession>A0ABX8D958</accession>
<feature type="compositionally biased region" description="Acidic residues" evidence="2">
    <location>
        <begin position="129"/>
        <end position="144"/>
    </location>
</feature>
<evidence type="ECO:0000256" key="2">
    <source>
        <dbReference type="SAM" id="MobiDB-lite"/>
    </source>
</evidence>
<evidence type="ECO:0000313" key="4">
    <source>
        <dbReference type="Proteomes" id="UP000677804"/>
    </source>
</evidence>
<protein>
    <recommendedName>
        <fullName evidence="5">Pilus assembly protein PilO</fullName>
    </recommendedName>
</protein>
<dbReference type="RefSeq" id="WP_207341960.1">
    <property type="nucleotide sequence ID" value="NZ_CP074405.1"/>
</dbReference>
<proteinExistence type="predicted"/>
<evidence type="ECO:0008006" key="5">
    <source>
        <dbReference type="Google" id="ProtNLM"/>
    </source>
</evidence>